<feature type="transmembrane region" description="Helical" evidence="1">
    <location>
        <begin position="12"/>
        <end position="31"/>
    </location>
</feature>
<gene>
    <name evidence="2" type="ORF">MED297_20732</name>
</gene>
<feature type="transmembrane region" description="Helical" evidence="1">
    <location>
        <begin position="157"/>
        <end position="180"/>
    </location>
</feature>
<dbReference type="HOGENOM" id="CLU_1244493_0_0_6"/>
<sequence>MILLFVKDTLQFYRQNLMLFVGILLPILLPYEVANWLIQRFFVTDPQSLTQQVPSMMLWITVYPVYQGALILAVSQRLAGNSPTPSLLWQQGVRFWFSLVAVNALFLGAVFLGTLAFILPGIYLAVRLALAEQNVLLNVESPIEALKSSWEDTSDQFWNIFLGSLLLGLVTLLLAFLISLPFRGIEDIHNPILILHALLQALLYPVFVIYYLRIRHYVQHSE</sequence>
<organism evidence="2 3">
    <name type="scientific">Reinekea blandensis MED297</name>
    <dbReference type="NCBI Taxonomy" id="314283"/>
    <lineage>
        <taxon>Bacteria</taxon>
        <taxon>Pseudomonadati</taxon>
        <taxon>Pseudomonadota</taxon>
        <taxon>Gammaproteobacteria</taxon>
        <taxon>Oceanospirillales</taxon>
        <taxon>Saccharospirillaceae</taxon>
        <taxon>Reinekea</taxon>
    </lineage>
</organism>
<evidence type="ECO:0000256" key="1">
    <source>
        <dbReference type="SAM" id="Phobius"/>
    </source>
</evidence>
<dbReference type="RefSeq" id="WP_008044956.1">
    <property type="nucleotide sequence ID" value="NZ_CH724151.1"/>
</dbReference>
<feature type="transmembrane region" description="Helical" evidence="1">
    <location>
        <begin position="95"/>
        <end position="126"/>
    </location>
</feature>
<name>A4B9Q1_9GAMM</name>
<evidence type="ECO:0000313" key="3">
    <source>
        <dbReference type="Proteomes" id="UP000005953"/>
    </source>
</evidence>
<keyword evidence="1" id="KW-1133">Transmembrane helix</keyword>
<dbReference type="EMBL" id="AAOE01000001">
    <property type="protein sequence ID" value="EAR11352.1"/>
    <property type="molecule type" value="Genomic_DNA"/>
</dbReference>
<dbReference type="OrthoDB" id="6366276at2"/>
<keyword evidence="3" id="KW-1185">Reference proteome</keyword>
<dbReference type="AlphaFoldDB" id="A4B9Q1"/>
<proteinExistence type="predicted"/>
<protein>
    <submittedName>
        <fullName evidence="2">Hypothetical membrane spanning protein</fullName>
    </submittedName>
</protein>
<reference evidence="2 3" key="1">
    <citation type="submission" date="2006-02" db="EMBL/GenBank/DDBJ databases">
        <authorList>
            <person name="Pinhassi J."/>
            <person name="Pedros-Alio C."/>
            <person name="Ferriera S."/>
            <person name="Johnson J."/>
            <person name="Kravitz S."/>
            <person name="Halpern A."/>
            <person name="Remington K."/>
            <person name="Beeson K."/>
            <person name="Tran B."/>
            <person name="Rogers Y.-H."/>
            <person name="Friedman R."/>
            <person name="Venter J.C."/>
        </authorList>
    </citation>
    <scope>NUCLEOTIDE SEQUENCE [LARGE SCALE GENOMIC DNA]</scope>
    <source>
        <strain evidence="2 3">MED297</strain>
    </source>
</reference>
<dbReference type="Proteomes" id="UP000005953">
    <property type="component" value="Unassembled WGS sequence"/>
</dbReference>
<feature type="transmembrane region" description="Helical" evidence="1">
    <location>
        <begin position="56"/>
        <end position="74"/>
    </location>
</feature>
<feature type="transmembrane region" description="Helical" evidence="1">
    <location>
        <begin position="192"/>
        <end position="212"/>
    </location>
</feature>
<accession>A4B9Q1</accession>
<evidence type="ECO:0000313" key="2">
    <source>
        <dbReference type="EMBL" id="EAR11352.1"/>
    </source>
</evidence>
<keyword evidence="1" id="KW-0472">Membrane</keyword>
<keyword evidence="1" id="KW-0812">Transmembrane</keyword>
<comment type="caution">
    <text evidence="2">The sequence shown here is derived from an EMBL/GenBank/DDBJ whole genome shotgun (WGS) entry which is preliminary data.</text>
</comment>